<feature type="compositionally biased region" description="Basic and acidic residues" evidence="1">
    <location>
        <begin position="116"/>
        <end position="125"/>
    </location>
</feature>
<feature type="transmembrane region" description="Helical" evidence="2">
    <location>
        <begin position="257"/>
        <end position="280"/>
    </location>
</feature>
<feature type="region of interest" description="Disordered" evidence="1">
    <location>
        <begin position="436"/>
        <end position="455"/>
    </location>
</feature>
<keyword evidence="2" id="KW-0812">Transmembrane</keyword>
<gene>
    <name evidence="3" type="ORF">GCM10011387_22600</name>
</gene>
<feature type="region of interest" description="Disordered" evidence="1">
    <location>
        <begin position="114"/>
        <end position="159"/>
    </location>
</feature>
<keyword evidence="4" id="KW-1185">Reference proteome</keyword>
<feature type="transmembrane region" description="Helical" evidence="2">
    <location>
        <begin position="31"/>
        <end position="55"/>
    </location>
</feature>
<evidence type="ECO:0000256" key="1">
    <source>
        <dbReference type="SAM" id="MobiDB-lite"/>
    </source>
</evidence>
<name>A0A916UDD1_9SPHI</name>
<feature type="compositionally biased region" description="Basic and acidic residues" evidence="1">
    <location>
        <begin position="132"/>
        <end position="152"/>
    </location>
</feature>
<evidence type="ECO:0000313" key="3">
    <source>
        <dbReference type="EMBL" id="GGC68644.1"/>
    </source>
</evidence>
<proteinExistence type="predicted"/>
<keyword evidence="2" id="KW-0472">Membrane</keyword>
<dbReference type="Proteomes" id="UP000651668">
    <property type="component" value="Unassembled WGS sequence"/>
</dbReference>
<comment type="caution">
    <text evidence="3">The sequence shown here is derived from an EMBL/GenBank/DDBJ whole genome shotgun (WGS) entry which is preliminary data.</text>
</comment>
<dbReference type="PANTHER" id="PTHR34219">
    <property type="entry name" value="IRON-REGULATED INNER MEMBRANE PROTEIN-RELATED"/>
    <property type="match status" value="1"/>
</dbReference>
<reference evidence="3" key="2">
    <citation type="submission" date="2020-09" db="EMBL/GenBank/DDBJ databases">
        <authorList>
            <person name="Sun Q."/>
            <person name="Zhou Y."/>
        </authorList>
    </citation>
    <scope>NUCLEOTIDE SEQUENCE</scope>
    <source>
        <strain evidence="3">CGMCC 1.15343</strain>
    </source>
</reference>
<reference evidence="3" key="1">
    <citation type="journal article" date="2014" name="Int. J. Syst. Evol. Microbiol.">
        <title>Complete genome sequence of Corynebacterium casei LMG S-19264T (=DSM 44701T), isolated from a smear-ripened cheese.</title>
        <authorList>
            <consortium name="US DOE Joint Genome Institute (JGI-PGF)"/>
            <person name="Walter F."/>
            <person name="Albersmeier A."/>
            <person name="Kalinowski J."/>
            <person name="Ruckert C."/>
        </authorList>
    </citation>
    <scope>NUCLEOTIDE SEQUENCE</scope>
    <source>
        <strain evidence="3">CGMCC 1.15343</strain>
    </source>
</reference>
<feature type="transmembrane region" description="Helical" evidence="2">
    <location>
        <begin position="206"/>
        <end position="227"/>
    </location>
</feature>
<dbReference type="AlphaFoldDB" id="A0A916UDD1"/>
<dbReference type="PANTHER" id="PTHR34219:SF3">
    <property type="entry name" value="BLL7967 PROTEIN"/>
    <property type="match status" value="1"/>
</dbReference>
<evidence type="ECO:0000313" key="4">
    <source>
        <dbReference type="Proteomes" id="UP000651668"/>
    </source>
</evidence>
<feature type="transmembrane region" description="Helical" evidence="2">
    <location>
        <begin position="406"/>
        <end position="427"/>
    </location>
</feature>
<keyword evidence="2" id="KW-1133">Transmembrane helix</keyword>
<dbReference type="Pfam" id="PF03929">
    <property type="entry name" value="PepSY_TM"/>
    <property type="match status" value="1"/>
</dbReference>
<dbReference type="EMBL" id="BMIL01000007">
    <property type="protein sequence ID" value="GGC68644.1"/>
    <property type="molecule type" value="Genomic_DNA"/>
</dbReference>
<organism evidence="3 4">
    <name type="scientific">Pedobacter quisquiliarum</name>
    <dbReference type="NCBI Taxonomy" id="1834438"/>
    <lineage>
        <taxon>Bacteria</taxon>
        <taxon>Pseudomonadati</taxon>
        <taxon>Bacteroidota</taxon>
        <taxon>Sphingobacteriia</taxon>
        <taxon>Sphingobacteriales</taxon>
        <taxon>Sphingobacteriaceae</taxon>
        <taxon>Pedobacter</taxon>
    </lineage>
</organism>
<accession>A0A916UDD1</accession>
<dbReference type="InterPro" id="IPR005625">
    <property type="entry name" value="PepSY-ass_TM"/>
</dbReference>
<protein>
    <submittedName>
        <fullName evidence="3">Membrane protein</fullName>
    </submittedName>
</protein>
<sequence length="455" mass="50043">MKEKIDHVSHTTHKINHMKKKYSFRKFSNDIHLWLGIASGLVLFVVCLTGTILTFEKEIVEWADADRYRVEAPAGAAAIPIDQLVTKTEAGLKGKVTGIEIPANPNAVYRFTVQEKGPKGDKAEKGGSGGAEKAKAPGEGKGKPEGGPDAKGAKGGKGGGGGGKTYLVNPYNGDITGTTKSATAEFFSTMMGLHRWLLMQDSGGKIIVGAATIIFVFLVLSGIVLWWPIKLRNWKQGLQIKFSGNWKRINHDLHNTLGFYSFLVLLVMALTGLCWSFEWYKKGLSDVLGDEVFKQRKEKPMASDPLNAGTAEKPMLAALIATADQSFPYEGNYRLRFPADSAGSYVINKSRTGFFALTAADKIQFEQYTGAVLKTEKFSDKPFNQQLAGSVRSLHLGDIFGTFSKIIYFLACLFATSLPVTGTIIWINKLRKKNKQKSSNRRKIQRLQQHQPVTS</sequence>
<evidence type="ECO:0000256" key="2">
    <source>
        <dbReference type="SAM" id="Phobius"/>
    </source>
</evidence>
<feature type="compositionally biased region" description="Polar residues" evidence="1">
    <location>
        <begin position="446"/>
        <end position="455"/>
    </location>
</feature>
<feature type="compositionally biased region" description="Basic residues" evidence="1">
    <location>
        <begin position="436"/>
        <end position="445"/>
    </location>
</feature>